<name>M2SNY5_COCSN</name>
<keyword evidence="2" id="KW-1185">Reference proteome</keyword>
<dbReference type="GeneID" id="19135419"/>
<proteinExistence type="predicted"/>
<gene>
    <name evidence="1" type="ORF">COCSADRAFT_260934</name>
</gene>
<accession>M2SNY5</accession>
<evidence type="ECO:0000313" key="1">
    <source>
        <dbReference type="EMBL" id="EMD58856.1"/>
    </source>
</evidence>
<organism evidence="1 2">
    <name type="scientific">Cochliobolus sativus (strain ND90Pr / ATCC 201652)</name>
    <name type="common">Common root rot and spot blotch fungus</name>
    <name type="synonym">Bipolaris sorokiniana</name>
    <dbReference type="NCBI Taxonomy" id="665912"/>
    <lineage>
        <taxon>Eukaryota</taxon>
        <taxon>Fungi</taxon>
        <taxon>Dikarya</taxon>
        <taxon>Ascomycota</taxon>
        <taxon>Pezizomycotina</taxon>
        <taxon>Dothideomycetes</taxon>
        <taxon>Pleosporomycetidae</taxon>
        <taxon>Pleosporales</taxon>
        <taxon>Pleosporineae</taxon>
        <taxon>Pleosporaceae</taxon>
        <taxon>Bipolaris</taxon>
    </lineage>
</organism>
<reference evidence="1 2" key="1">
    <citation type="journal article" date="2012" name="PLoS Pathog.">
        <title>Diverse lifestyles and strategies of plant pathogenesis encoded in the genomes of eighteen Dothideomycetes fungi.</title>
        <authorList>
            <person name="Ohm R.A."/>
            <person name="Feau N."/>
            <person name="Henrissat B."/>
            <person name="Schoch C.L."/>
            <person name="Horwitz B.A."/>
            <person name="Barry K.W."/>
            <person name="Condon B.J."/>
            <person name="Copeland A.C."/>
            <person name="Dhillon B."/>
            <person name="Glaser F."/>
            <person name="Hesse C.N."/>
            <person name="Kosti I."/>
            <person name="LaButti K."/>
            <person name="Lindquist E.A."/>
            <person name="Lucas S."/>
            <person name="Salamov A.A."/>
            <person name="Bradshaw R.E."/>
            <person name="Ciuffetti L."/>
            <person name="Hamelin R.C."/>
            <person name="Kema G.H.J."/>
            <person name="Lawrence C."/>
            <person name="Scott J.A."/>
            <person name="Spatafora J.W."/>
            <person name="Turgeon B.G."/>
            <person name="de Wit P.J.G.M."/>
            <person name="Zhong S."/>
            <person name="Goodwin S.B."/>
            <person name="Grigoriev I.V."/>
        </authorList>
    </citation>
    <scope>NUCLEOTIDE SEQUENCE [LARGE SCALE GENOMIC DNA]</scope>
    <source>
        <strain evidence="2">ND90Pr / ATCC 201652</strain>
    </source>
</reference>
<dbReference type="AlphaFoldDB" id="M2SNY5"/>
<dbReference type="HOGENOM" id="CLU_2512472_0_0_1"/>
<dbReference type="RefSeq" id="XP_007705333.1">
    <property type="nucleotide sequence ID" value="XM_007707143.1"/>
</dbReference>
<reference evidence="2" key="2">
    <citation type="journal article" date="2013" name="PLoS Genet.">
        <title>Comparative genome structure, secondary metabolite, and effector coding capacity across Cochliobolus pathogens.</title>
        <authorList>
            <person name="Condon B.J."/>
            <person name="Leng Y."/>
            <person name="Wu D."/>
            <person name="Bushley K.E."/>
            <person name="Ohm R.A."/>
            <person name="Otillar R."/>
            <person name="Martin J."/>
            <person name="Schackwitz W."/>
            <person name="Grimwood J."/>
            <person name="MohdZainudin N."/>
            <person name="Xue C."/>
            <person name="Wang R."/>
            <person name="Manning V.A."/>
            <person name="Dhillon B."/>
            <person name="Tu Z.J."/>
            <person name="Steffenson B.J."/>
            <person name="Salamov A."/>
            <person name="Sun H."/>
            <person name="Lowry S."/>
            <person name="LaButti K."/>
            <person name="Han J."/>
            <person name="Copeland A."/>
            <person name="Lindquist E."/>
            <person name="Barry K."/>
            <person name="Schmutz J."/>
            <person name="Baker S.E."/>
            <person name="Ciuffetti L.M."/>
            <person name="Grigoriev I.V."/>
            <person name="Zhong S."/>
            <person name="Turgeon B.G."/>
        </authorList>
    </citation>
    <scope>NUCLEOTIDE SEQUENCE [LARGE SCALE GENOMIC DNA]</scope>
    <source>
        <strain evidence="2">ND90Pr / ATCC 201652</strain>
    </source>
</reference>
<dbReference type="EMBL" id="KB445654">
    <property type="protein sequence ID" value="EMD58856.1"/>
    <property type="molecule type" value="Genomic_DNA"/>
</dbReference>
<dbReference type="KEGG" id="bsc:COCSADRAFT_260934"/>
<evidence type="ECO:0000313" key="2">
    <source>
        <dbReference type="Proteomes" id="UP000016934"/>
    </source>
</evidence>
<protein>
    <submittedName>
        <fullName evidence="1">Uncharacterized protein</fullName>
    </submittedName>
</protein>
<sequence length="85" mass="9695">MLWKRSHSFRAWARAEILLVSSPPSAGAWHRSLFLLSNTQTSVTIILPQSMYDISPVLSFTPQALHYHQCRAGQMTGLFLFLLYT</sequence>
<dbReference type="Proteomes" id="UP000016934">
    <property type="component" value="Unassembled WGS sequence"/>
</dbReference>